<dbReference type="EMBL" id="JACNJN010000044">
    <property type="protein sequence ID" value="MBC8334078.1"/>
    <property type="molecule type" value="Genomic_DNA"/>
</dbReference>
<protein>
    <submittedName>
        <fullName evidence="2">Type IV toxin-antitoxin system AbiEi family antitoxin domain-containing protein</fullName>
    </submittedName>
</protein>
<gene>
    <name evidence="2" type="ORF">H8E29_02330</name>
</gene>
<dbReference type="Proteomes" id="UP000614469">
    <property type="component" value="Unassembled WGS sequence"/>
</dbReference>
<feature type="domain" description="AbiEi antitoxin N-terminal" evidence="1">
    <location>
        <begin position="11"/>
        <end position="57"/>
    </location>
</feature>
<dbReference type="InterPro" id="IPR025159">
    <property type="entry name" value="AbiEi_N"/>
</dbReference>
<sequence length="203" mass="23249">MKAKELSAPIEKIYQLLEEQNGFFRTADLSKLGIPSSYITLLLERGEIKRVSRGLYTSDDVFLDDMLILQTKFKNAIYSHETALFLLGLSDRNPLFYTVTVPSGYNASGLKRDGAKVFFIKPELLNLGLLSINSPFGNPIKTFNLERTICDIVRNRNKVDIQIENQALKNYVSHKDRNFNRLFEYATKLHVLKTVREIVEVLS</sequence>
<name>A0A8J6TE23_9CHLR</name>
<accession>A0A8J6TE23</accession>
<evidence type="ECO:0000313" key="3">
    <source>
        <dbReference type="Proteomes" id="UP000614469"/>
    </source>
</evidence>
<dbReference type="Pfam" id="PF13338">
    <property type="entry name" value="AbiEi_4"/>
    <property type="match status" value="1"/>
</dbReference>
<evidence type="ECO:0000313" key="2">
    <source>
        <dbReference type="EMBL" id="MBC8334078.1"/>
    </source>
</evidence>
<reference evidence="2 3" key="1">
    <citation type="submission" date="2020-08" db="EMBL/GenBank/DDBJ databases">
        <title>Bridging the membrane lipid divide: bacteria of the FCB group superphylum have the potential to synthesize archaeal ether lipids.</title>
        <authorList>
            <person name="Villanueva L."/>
            <person name="Von Meijenfeldt F.A.B."/>
            <person name="Westbye A.B."/>
            <person name="Yadav S."/>
            <person name="Hopmans E.C."/>
            <person name="Dutilh B.E."/>
            <person name="Sinninghe Damste J.S."/>
        </authorList>
    </citation>
    <scope>NUCLEOTIDE SEQUENCE [LARGE SCALE GENOMIC DNA]</scope>
    <source>
        <strain evidence="2">NIOZ-UU36</strain>
    </source>
</reference>
<dbReference type="AlphaFoldDB" id="A0A8J6TE23"/>
<evidence type="ECO:0000259" key="1">
    <source>
        <dbReference type="Pfam" id="PF13338"/>
    </source>
</evidence>
<proteinExistence type="predicted"/>
<organism evidence="2 3">
    <name type="scientific">Candidatus Desulfolinea nitratireducens</name>
    <dbReference type="NCBI Taxonomy" id="2841698"/>
    <lineage>
        <taxon>Bacteria</taxon>
        <taxon>Bacillati</taxon>
        <taxon>Chloroflexota</taxon>
        <taxon>Anaerolineae</taxon>
        <taxon>Anaerolineales</taxon>
        <taxon>Anaerolineales incertae sedis</taxon>
        <taxon>Candidatus Desulfolinea</taxon>
    </lineage>
</organism>
<comment type="caution">
    <text evidence="2">The sequence shown here is derived from an EMBL/GenBank/DDBJ whole genome shotgun (WGS) entry which is preliminary data.</text>
</comment>